<evidence type="ECO:0000256" key="5">
    <source>
        <dbReference type="ARBA" id="ARBA00022692"/>
    </source>
</evidence>
<evidence type="ECO:0000256" key="7">
    <source>
        <dbReference type="ARBA" id="ARBA00023136"/>
    </source>
</evidence>
<dbReference type="PANTHER" id="PTHR34979:SF1">
    <property type="entry name" value="INNER MEMBRANE PROTEIN YGAZ"/>
    <property type="match status" value="1"/>
</dbReference>
<feature type="transmembrane region" description="Helical" evidence="8">
    <location>
        <begin position="225"/>
        <end position="242"/>
    </location>
</feature>
<reference evidence="10" key="1">
    <citation type="submission" date="2009-09" db="EMBL/GenBank/DDBJ databases">
        <title>The complete chromosome of Desulfohalobium retbaense DSM 5692.</title>
        <authorList>
            <consortium name="US DOE Joint Genome Institute (JGI-PGF)"/>
            <person name="Lucas S."/>
            <person name="Copeland A."/>
            <person name="Lapidus A."/>
            <person name="Glavina del Rio T."/>
            <person name="Dalin E."/>
            <person name="Tice H."/>
            <person name="Bruce D."/>
            <person name="Goodwin L."/>
            <person name="Pitluck S."/>
            <person name="Kyrpides N."/>
            <person name="Mavromatis K."/>
            <person name="Ivanova N."/>
            <person name="Mikhailova N."/>
            <person name="Munk A.C."/>
            <person name="Brettin T."/>
            <person name="Detter J.C."/>
            <person name="Han C."/>
            <person name="Tapia R."/>
            <person name="Larimer F."/>
            <person name="Land M."/>
            <person name="Hauser L."/>
            <person name="Markowitz V."/>
            <person name="Cheng J.-F."/>
            <person name="Hugenholtz P."/>
            <person name="Woyke T."/>
            <person name="Wu D."/>
            <person name="Spring S."/>
            <person name="Klenk H.-P."/>
            <person name="Eisen J.A."/>
        </authorList>
    </citation>
    <scope>NUCLEOTIDE SEQUENCE [LARGE SCALE GENOMIC DNA]</scope>
    <source>
        <strain evidence="10">DSM 5692</strain>
    </source>
</reference>
<dbReference type="Pfam" id="PF03591">
    <property type="entry name" value="AzlC"/>
    <property type="match status" value="1"/>
</dbReference>
<gene>
    <name evidence="9" type="ordered locus">Dret_1470</name>
</gene>
<sequence>MFSDSMAQAGGSTEHASSRLSALRRAFQRTLPIVLGYLPVGFAYGVLAQKTGLSTLNSVAMSVLVFAGSAQLIAVGLFAGGAGAASVIVTTFIVNLRHLLMSAALAPYVRAWTKKEQAVFAFQLTDETFALHASRFPQQPPVKSEAFGVNVIAQSAWIGGSVLGVLASGLIADVKPIGLDYALPAMFIALLVAQVDSWAKLLAGVTAGAVSVGLVLAGVEQMNVIVATVVAASIGLGVESWISTRSS</sequence>
<evidence type="ECO:0000256" key="3">
    <source>
        <dbReference type="ARBA" id="ARBA00022448"/>
    </source>
</evidence>
<reference evidence="9 10" key="2">
    <citation type="journal article" date="2010" name="Stand. Genomic Sci.">
        <title>Complete genome sequence of Desulfohalobium retbaense type strain (HR(100)).</title>
        <authorList>
            <person name="Spring S."/>
            <person name="Nolan M."/>
            <person name="Lapidus A."/>
            <person name="Glavina Del Rio T."/>
            <person name="Copeland A."/>
            <person name="Tice H."/>
            <person name="Cheng J.F."/>
            <person name="Lucas S."/>
            <person name="Land M."/>
            <person name="Chen F."/>
            <person name="Bruce D."/>
            <person name="Goodwin L."/>
            <person name="Pitluck S."/>
            <person name="Ivanova N."/>
            <person name="Mavromatis K."/>
            <person name="Mikhailova N."/>
            <person name="Pati A."/>
            <person name="Chen A."/>
            <person name="Palaniappan K."/>
            <person name="Hauser L."/>
            <person name="Chang Y.J."/>
            <person name="Jeffries C.D."/>
            <person name="Munk C."/>
            <person name="Kiss H."/>
            <person name="Chain P."/>
            <person name="Han C."/>
            <person name="Brettin T."/>
            <person name="Detter J.C."/>
            <person name="Schuler E."/>
            <person name="Goker M."/>
            <person name="Rohde M."/>
            <person name="Bristow J."/>
            <person name="Eisen J.A."/>
            <person name="Markowitz V."/>
            <person name="Hugenholtz P."/>
            <person name="Kyrpides N.C."/>
            <person name="Klenk H.P."/>
        </authorList>
    </citation>
    <scope>NUCLEOTIDE SEQUENCE [LARGE SCALE GENOMIC DNA]</scope>
    <source>
        <strain evidence="9 10">DSM 5692</strain>
    </source>
</reference>
<organism evidence="9 10">
    <name type="scientific">Desulfohalobium retbaense (strain ATCC 49708 / DSM 5692 / JCM 16813 / HR100)</name>
    <dbReference type="NCBI Taxonomy" id="485915"/>
    <lineage>
        <taxon>Bacteria</taxon>
        <taxon>Pseudomonadati</taxon>
        <taxon>Thermodesulfobacteriota</taxon>
        <taxon>Desulfovibrionia</taxon>
        <taxon>Desulfovibrionales</taxon>
        <taxon>Desulfohalobiaceae</taxon>
        <taxon>Desulfohalobium</taxon>
    </lineage>
</organism>
<evidence type="ECO:0000256" key="1">
    <source>
        <dbReference type="ARBA" id="ARBA00004651"/>
    </source>
</evidence>
<dbReference type="KEGG" id="drt:Dret_1470"/>
<dbReference type="HOGENOM" id="CLU_065777_2_0_7"/>
<dbReference type="InterPro" id="IPR011606">
    <property type="entry name" value="Brnchd-chn_aa_trnsp_permease"/>
</dbReference>
<name>C8X2W0_DESRD</name>
<evidence type="ECO:0000256" key="4">
    <source>
        <dbReference type="ARBA" id="ARBA00022475"/>
    </source>
</evidence>
<dbReference type="PANTHER" id="PTHR34979">
    <property type="entry name" value="INNER MEMBRANE PROTEIN YGAZ"/>
    <property type="match status" value="1"/>
</dbReference>
<protein>
    <submittedName>
        <fullName evidence="9">AzlC family protein</fullName>
    </submittedName>
</protein>
<keyword evidence="4" id="KW-1003">Cell membrane</keyword>
<keyword evidence="10" id="KW-1185">Reference proteome</keyword>
<evidence type="ECO:0000256" key="6">
    <source>
        <dbReference type="ARBA" id="ARBA00022989"/>
    </source>
</evidence>
<evidence type="ECO:0000256" key="8">
    <source>
        <dbReference type="SAM" id="Phobius"/>
    </source>
</evidence>
<proteinExistence type="inferred from homology"/>
<dbReference type="GO" id="GO:1903785">
    <property type="term" value="P:L-valine transmembrane transport"/>
    <property type="evidence" value="ECO:0007669"/>
    <property type="project" value="TreeGrafter"/>
</dbReference>
<accession>C8X2W0</accession>
<keyword evidence="5 8" id="KW-0812">Transmembrane</keyword>
<dbReference type="AlphaFoldDB" id="C8X2W0"/>
<keyword evidence="6 8" id="KW-1133">Transmembrane helix</keyword>
<dbReference type="Proteomes" id="UP000001052">
    <property type="component" value="Chromosome"/>
</dbReference>
<dbReference type="EMBL" id="CP001734">
    <property type="protein sequence ID" value="ACV68757.1"/>
    <property type="molecule type" value="Genomic_DNA"/>
</dbReference>
<evidence type="ECO:0000313" key="9">
    <source>
        <dbReference type="EMBL" id="ACV68757.1"/>
    </source>
</evidence>
<comment type="subcellular location">
    <subcellularLocation>
        <location evidence="1">Cell membrane</location>
        <topology evidence="1">Multi-pass membrane protein</topology>
    </subcellularLocation>
</comment>
<dbReference type="STRING" id="485915.Dret_1470"/>
<feature type="transmembrane region" description="Helical" evidence="8">
    <location>
        <begin position="26"/>
        <end position="47"/>
    </location>
</feature>
<evidence type="ECO:0000313" key="10">
    <source>
        <dbReference type="Proteomes" id="UP000001052"/>
    </source>
</evidence>
<evidence type="ECO:0000256" key="2">
    <source>
        <dbReference type="ARBA" id="ARBA00010735"/>
    </source>
</evidence>
<dbReference type="RefSeq" id="WP_015751904.1">
    <property type="nucleotide sequence ID" value="NC_013223.1"/>
</dbReference>
<keyword evidence="3" id="KW-0813">Transport</keyword>
<keyword evidence="7 8" id="KW-0472">Membrane</keyword>
<dbReference type="GO" id="GO:0005886">
    <property type="term" value="C:plasma membrane"/>
    <property type="evidence" value="ECO:0007669"/>
    <property type="project" value="UniProtKB-SubCell"/>
</dbReference>
<feature type="transmembrane region" description="Helical" evidence="8">
    <location>
        <begin position="201"/>
        <end position="219"/>
    </location>
</feature>
<dbReference type="eggNOG" id="COG1296">
    <property type="taxonomic scope" value="Bacteria"/>
</dbReference>
<comment type="similarity">
    <text evidence="2">Belongs to the AzlC family.</text>
</comment>